<evidence type="ECO:0000313" key="3">
    <source>
        <dbReference type="Proteomes" id="UP000218418"/>
    </source>
</evidence>
<proteinExistence type="predicted"/>
<protein>
    <submittedName>
        <fullName evidence="2">Uncharacterized protein</fullName>
    </submittedName>
</protein>
<keyword evidence="3" id="KW-1185">Reference proteome</keyword>
<dbReference type="Proteomes" id="UP000218418">
    <property type="component" value="Chromosome"/>
</dbReference>
<evidence type="ECO:0000313" key="2">
    <source>
        <dbReference type="EMBL" id="BAY84314.1"/>
    </source>
</evidence>
<reference evidence="2 3" key="1">
    <citation type="submission" date="2017-06" db="EMBL/GenBank/DDBJ databases">
        <title>Genome sequencing of cyanobaciteial culture collection at National Institute for Environmental Studies (NIES).</title>
        <authorList>
            <person name="Hirose Y."/>
            <person name="Shimura Y."/>
            <person name="Fujisawa T."/>
            <person name="Nakamura Y."/>
            <person name="Kawachi M."/>
        </authorList>
    </citation>
    <scope>NUCLEOTIDE SEQUENCE [LARGE SCALE GENOMIC DNA]</scope>
    <source>
        <strain evidence="2 3">NIES-267</strain>
    </source>
</reference>
<organism evidence="2 3">
    <name type="scientific">Calothrix parasitica NIES-267</name>
    <dbReference type="NCBI Taxonomy" id="1973488"/>
    <lineage>
        <taxon>Bacteria</taxon>
        <taxon>Bacillati</taxon>
        <taxon>Cyanobacteriota</taxon>
        <taxon>Cyanophyceae</taxon>
        <taxon>Nostocales</taxon>
        <taxon>Calotrichaceae</taxon>
        <taxon>Calothrix</taxon>
    </lineage>
</organism>
<evidence type="ECO:0000256" key="1">
    <source>
        <dbReference type="SAM" id="MobiDB-lite"/>
    </source>
</evidence>
<accession>A0A1Z4LSZ8</accession>
<feature type="region of interest" description="Disordered" evidence="1">
    <location>
        <begin position="1"/>
        <end position="25"/>
    </location>
</feature>
<dbReference type="EMBL" id="AP018227">
    <property type="protein sequence ID" value="BAY84314.1"/>
    <property type="molecule type" value="Genomic_DNA"/>
</dbReference>
<name>A0A1Z4LSZ8_9CYAN</name>
<feature type="compositionally biased region" description="Polar residues" evidence="1">
    <location>
        <begin position="1"/>
        <end position="12"/>
    </location>
</feature>
<dbReference type="AlphaFoldDB" id="A0A1Z4LSZ8"/>
<gene>
    <name evidence="2" type="ORF">NIES267_38100</name>
</gene>
<sequence length="51" mass="6015">MNQNNSYISANLKQRKPKTSGNYRNIYQGKRSSSVEMTLEILRILERNKKL</sequence>